<protein>
    <submittedName>
        <fullName evidence="3">Uncharacterized protein</fullName>
    </submittedName>
</protein>
<name>A0AAV9UQE4_9PEZI</name>
<feature type="compositionally biased region" description="Low complexity" evidence="1">
    <location>
        <begin position="265"/>
        <end position="283"/>
    </location>
</feature>
<keyword evidence="2" id="KW-1133">Transmembrane helix</keyword>
<evidence type="ECO:0000313" key="4">
    <source>
        <dbReference type="Proteomes" id="UP001375240"/>
    </source>
</evidence>
<sequence length="309" mass="33336">MAIEDTWYDYYRGPSAAPSFTEKLRDQLPGAGVANAGPASTSAPLPPALPAAYDLHAGSNLAAALSNDILRENERKSRLRAKHAQERQLIRLILEILFQIAGFACAIVFGIWAVKSYNVSVVALKVQTVANQLSLRTMCTGDPTLAGDEKCRFILTKSVDDLWDANLFQNALDGTEIATPKLSLGGIIGVVIGSVAGFLFFNIIWAVWRRRQLLMSLNSHLGTDYLSNLEMGPSGGQHAATAPHSLFTHNAMYTSMCSSHKKKSPSMSSLASSSQSTTSTAYSGNPLTPNGTELPKKQLAQPSHVHEIH</sequence>
<evidence type="ECO:0000256" key="2">
    <source>
        <dbReference type="SAM" id="Phobius"/>
    </source>
</evidence>
<evidence type="ECO:0000313" key="3">
    <source>
        <dbReference type="EMBL" id="KAK6344410.1"/>
    </source>
</evidence>
<dbReference type="Proteomes" id="UP001375240">
    <property type="component" value="Unassembled WGS sequence"/>
</dbReference>
<dbReference type="AlphaFoldDB" id="A0AAV9UQE4"/>
<organism evidence="3 4">
    <name type="scientific">Orbilia brochopaga</name>
    <dbReference type="NCBI Taxonomy" id="3140254"/>
    <lineage>
        <taxon>Eukaryota</taxon>
        <taxon>Fungi</taxon>
        <taxon>Dikarya</taxon>
        <taxon>Ascomycota</taxon>
        <taxon>Pezizomycotina</taxon>
        <taxon>Orbiliomycetes</taxon>
        <taxon>Orbiliales</taxon>
        <taxon>Orbiliaceae</taxon>
        <taxon>Orbilia</taxon>
    </lineage>
</organism>
<feature type="region of interest" description="Disordered" evidence="1">
    <location>
        <begin position="264"/>
        <end position="309"/>
    </location>
</feature>
<gene>
    <name evidence="3" type="ORF">TWF696_008046</name>
</gene>
<keyword evidence="4" id="KW-1185">Reference proteome</keyword>
<keyword evidence="2" id="KW-0472">Membrane</keyword>
<feature type="transmembrane region" description="Helical" evidence="2">
    <location>
        <begin position="92"/>
        <end position="114"/>
    </location>
</feature>
<evidence type="ECO:0000256" key="1">
    <source>
        <dbReference type="SAM" id="MobiDB-lite"/>
    </source>
</evidence>
<proteinExistence type="predicted"/>
<reference evidence="3 4" key="1">
    <citation type="submission" date="2019-10" db="EMBL/GenBank/DDBJ databases">
        <authorList>
            <person name="Palmer J.M."/>
        </authorList>
    </citation>
    <scope>NUCLEOTIDE SEQUENCE [LARGE SCALE GENOMIC DNA]</scope>
    <source>
        <strain evidence="3 4">TWF696</strain>
    </source>
</reference>
<accession>A0AAV9UQE4</accession>
<feature type="transmembrane region" description="Helical" evidence="2">
    <location>
        <begin position="182"/>
        <end position="208"/>
    </location>
</feature>
<dbReference type="EMBL" id="JAVHNQ010000006">
    <property type="protein sequence ID" value="KAK6344410.1"/>
    <property type="molecule type" value="Genomic_DNA"/>
</dbReference>
<comment type="caution">
    <text evidence="3">The sequence shown here is derived from an EMBL/GenBank/DDBJ whole genome shotgun (WGS) entry which is preliminary data.</text>
</comment>
<keyword evidence="2" id="KW-0812">Transmembrane</keyword>